<feature type="binding site" evidence="8">
    <location>
        <position position="257"/>
    </location>
    <ligand>
        <name>NADP(+)</name>
        <dbReference type="ChEBI" id="CHEBI:58349"/>
    </ligand>
</feature>
<dbReference type="Pfam" id="PF01488">
    <property type="entry name" value="Shikimate_DH"/>
    <property type="match status" value="1"/>
</dbReference>
<feature type="domain" description="Shikimate dehydrogenase substrate binding N-terminal" evidence="10">
    <location>
        <begin position="24"/>
        <end position="106"/>
    </location>
</feature>
<dbReference type="NCBIfam" id="TIGR00507">
    <property type="entry name" value="aroE"/>
    <property type="match status" value="1"/>
</dbReference>
<dbReference type="CDD" id="cd01065">
    <property type="entry name" value="NAD_bind_Shikimate_DH"/>
    <property type="match status" value="1"/>
</dbReference>
<dbReference type="RefSeq" id="WP_077930173.1">
    <property type="nucleotide sequence ID" value="NZ_CP014687.1"/>
</dbReference>
<keyword evidence="5 8" id="KW-0560">Oxidoreductase</keyword>
<comment type="subunit">
    <text evidence="8">Homodimer.</text>
</comment>
<evidence type="ECO:0000259" key="11">
    <source>
        <dbReference type="Pfam" id="PF18317"/>
    </source>
</evidence>
<dbReference type="EC" id="1.1.1.25" evidence="2 8"/>
<feature type="domain" description="Quinate/shikimate 5-dehydrogenase/glutamyl-tRNA reductase" evidence="9">
    <location>
        <begin position="138"/>
        <end position="234"/>
    </location>
</feature>
<feature type="binding site" evidence="8">
    <location>
        <position position="236"/>
    </location>
    <ligand>
        <name>shikimate</name>
        <dbReference type="ChEBI" id="CHEBI:36208"/>
    </ligand>
</feature>
<evidence type="ECO:0000313" key="13">
    <source>
        <dbReference type="Proteomes" id="UP000189055"/>
    </source>
</evidence>
<evidence type="ECO:0000256" key="6">
    <source>
        <dbReference type="ARBA" id="ARBA00023141"/>
    </source>
</evidence>
<keyword evidence="6 8" id="KW-0057">Aromatic amino acid biosynthesis</keyword>
<dbReference type="Proteomes" id="UP000189055">
    <property type="component" value="Chromosome"/>
</dbReference>
<comment type="pathway">
    <text evidence="1 8">Metabolic intermediate biosynthesis; chorismate biosynthesis; chorismate from D-erythrose 4-phosphate and phosphoenolpyruvate: step 4/7.</text>
</comment>
<dbReference type="EMBL" id="CP014687">
    <property type="protein sequence ID" value="AQT04290.1"/>
    <property type="molecule type" value="Genomic_DNA"/>
</dbReference>
<proteinExistence type="inferred from homology"/>
<comment type="caution">
    <text evidence="8">Lacks conserved residue(s) required for the propagation of feature annotation.</text>
</comment>
<evidence type="ECO:0000313" key="12">
    <source>
        <dbReference type="EMBL" id="AQT04290.1"/>
    </source>
</evidence>
<evidence type="ECO:0000256" key="2">
    <source>
        <dbReference type="ARBA" id="ARBA00012962"/>
    </source>
</evidence>
<dbReference type="GO" id="GO:0004764">
    <property type="term" value="F:shikimate 3-dehydrogenase (NADP+) activity"/>
    <property type="evidence" value="ECO:0007669"/>
    <property type="project" value="UniProtKB-UniRule"/>
</dbReference>
<dbReference type="AlphaFoldDB" id="A0A1U9LDA5"/>
<dbReference type="GO" id="GO:0005829">
    <property type="term" value="C:cytosol"/>
    <property type="evidence" value="ECO:0007669"/>
    <property type="project" value="TreeGrafter"/>
</dbReference>
<evidence type="ECO:0000256" key="1">
    <source>
        <dbReference type="ARBA" id="ARBA00004871"/>
    </source>
</evidence>
<dbReference type="GO" id="GO:0008652">
    <property type="term" value="P:amino acid biosynthetic process"/>
    <property type="evidence" value="ECO:0007669"/>
    <property type="project" value="UniProtKB-KW"/>
</dbReference>
<dbReference type="GO" id="GO:0019632">
    <property type="term" value="P:shikimate metabolic process"/>
    <property type="evidence" value="ECO:0007669"/>
    <property type="project" value="InterPro"/>
</dbReference>
<dbReference type="GO" id="GO:0009423">
    <property type="term" value="P:chorismate biosynthetic process"/>
    <property type="evidence" value="ECO:0007669"/>
    <property type="project" value="UniProtKB-UniRule"/>
</dbReference>
<feature type="binding site" evidence="8">
    <location>
        <position position="104"/>
    </location>
    <ligand>
        <name>shikimate</name>
        <dbReference type="ChEBI" id="CHEBI:36208"/>
    </ligand>
</feature>
<evidence type="ECO:0000256" key="5">
    <source>
        <dbReference type="ARBA" id="ARBA00023002"/>
    </source>
</evidence>
<dbReference type="InterPro" id="IPR041121">
    <property type="entry name" value="SDH_C"/>
</dbReference>
<dbReference type="PANTHER" id="PTHR21089">
    <property type="entry name" value="SHIKIMATE DEHYDROGENASE"/>
    <property type="match status" value="1"/>
</dbReference>
<keyword evidence="3 8" id="KW-0028">Amino-acid biosynthesis</keyword>
<accession>A0A1U9LDA5</accession>
<evidence type="ECO:0000256" key="7">
    <source>
        <dbReference type="ARBA" id="ARBA00049442"/>
    </source>
</evidence>
<dbReference type="STRING" id="1076596.A0U91_03960"/>
<dbReference type="SUPFAM" id="SSF53223">
    <property type="entry name" value="Aminoacid dehydrogenase-like, N-terminal domain"/>
    <property type="match status" value="1"/>
</dbReference>
<gene>
    <name evidence="8" type="primary">aroE</name>
    <name evidence="12" type="ORF">A0U91_03960</name>
</gene>
<dbReference type="UniPathway" id="UPA00053">
    <property type="reaction ID" value="UER00087"/>
</dbReference>
<feature type="binding site" evidence="8">
    <location>
        <begin position="168"/>
        <end position="173"/>
    </location>
    <ligand>
        <name>NADP(+)</name>
        <dbReference type="ChEBI" id="CHEBI:58349"/>
    </ligand>
</feature>
<name>A0A1U9LDA5_9PROT</name>
<dbReference type="Gene3D" id="3.40.50.720">
    <property type="entry name" value="NAD(P)-binding Rossmann-like Domain"/>
    <property type="match status" value="1"/>
</dbReference>
<evidence type="ECO:0000256" key="3">
    <source>
        <dbReference type="ARBA" id="ARBA00022605"/>
    </source>
</evidence>
<dbReference type="Gene3D" id="3.40.50.10860">
    <property type="entry name" value="Leucine Dehydrogenase, chain A, domain 1"/>
    <property type="match status" value="1"/>
</dbReference>
<dbReference type="HAMAP" id="MF_00222">
    <property type="entry name" value="Shikimate_DH_AroE"/>
    <property type="match status" value="1"/>
</dbReference>
<evidence type="ECO:0000259" key="9">
    <source>
        <dbReference type="Pfam" id="PF01488"/>
    </source>
</evidence>
<dbReference type="InterPro" id="IPR013708">
    <property type="entry name" value="Shikimate_DH-bd_N"/>
</dbReference>
<sequence>MTKTPNSAFAPPQIITGKARLAGVLGWPVSHSRSPALHNYWLRRYGIDGAYVPLPVRPEQFEAAVRGLQAAGFRGANVTIPHKEAACALADCLDPSAQRAGAVNTLVFEEDGRIRGLSTDGGGFVASLEADGLPVPASGKALLLGAGGAARSVAAALQDRGVQVSVTNRTQARAESLAAVLPGLEVVPWETWEAGLGVYDLLVNTTSLGMEGGPDPMFRPSLKAASRALVVADIVYVPRLTPLLAEAEQHGLKTLGGLGMLLHQARLGFREWFGQDPVVDAETEANVRATF</sequence>
<comment type="function">
    <text evidence="8">Involved in the biosynthesis of the chorismate, which leads to the biosynthesis of aromatic amino acids. Catalyzes the reversible NADPH linked reduction of 3-dehydroshikimate (DHSA) to yield shikimate (SA).</text>
</comment>
<dbReference type="KEGG" id="aper:A0U91_03960"/>
<dbReference type="InterPro" id="IPR006151">
    <property type="entry name" value="Shikm_DH/Glu-tRNA_Rdtase"/>
</dbReference>
<reference evidence="12 13" key="1">
    <citation type="submission" date="2016-03" db="EMBL/GenBank/DDBJ databases">
        <title>Acetic acid bacteria sequencing.</title>
        <authorList>
            <person name="Brandt J."/>
            <person name="Jakob F."/>
            <person name="Vogel R.F."/>
        </authorList>
    </citation>
    <scope>NUCLEOTIDE SEQUENCE [LARGE SCALE GENOMIC DNA]</scope>
    <source>
        <strain evidence="12 13">TMW2.1084</strain>
    </source>
</reference>
<comment type="similarity">
    <text evidence="8">Belongs to the shikimate dehydrogenase family.</text>
</comment>
<dbReference type="InterPro" id="IPR011342">
    <property type="entry name" value="Shikimate_DH"/>
</dbReference>
<dbReference type="InterPro" id="IPR022893">
    <property type="entry name" value="Shikimate_DH_fam"/>
</dbReference>
<feature type="binding site" evidence="8">
    <location>
        <position position="234"/>
    </location>
    <ligand>
        <name>NADP(+)</name>
        <dbReference type="ChEBI" id="CHEBI:58349"/>
    </ligand>
</feature>
<dbReference type="GO" id="GO:0009073">
    <property type="term" value="P:aromatic amino acid family biosynthetic process"/>
    <property type="evidence" value="ECO:0007669"/>
    <property type="project" value="UniProtKB-KW"/>
</dbReference>
<dbReference type="SUPFAM" id="SSF51735">
    <property type="entry name" value="NAD(P)-binding Rossmann-fold domains"/>
    <property type="match status" value="1"/>
</dbReference>
<feature type="binding site" evidence="8">
    <location>
        <begin position="32"/>
        <end position="34"/>
    </location>
    <ligand>
        <name>shikimate</name>
        <dbReference type="ChEBI" id="CHEBI:36208"/>
    </ligand>
</feature>
<dbReference type="InterPro" id="IPR036291">
    <property type="entry name" value="NAD(P)-bd_dom_sf"/>
</dbReference>
<feature type="active site" description="Proton acceptor" evidence="8">
    <location>
        <position position="83"/>
    </location>
</feature>
<dbReference type="GO" id="GO:0050661">
    <property type="term" value="F:NADP binding"/>
    <property type="evidence" value="ECO:0007669"/>
    <property type="project" value="InterPro"/>
</dbReference>
<evidence type="ECO:0000256" key="4">
    <source>
        <dbReference type="ARBA" id="ARBA00022857"/>
    </source>
</evidence>
<dbReference type="NCBIfam" id="NF001312">
    <property type="entry name" value="PRK00258.1-4"/>
    <property type="match status" value="1"/>
</dbReference>
<feature type="binding site" evidence="8">
    <location>
        <position position="264"/>
    </location>
    <ligand>
        <name>shikimate</name>
        <dbReference type="ChEBI" id="CHEBI:36208"/>
    </ligand>
</feature>
<dbReference type="Pfam" id="PF08501">
    <property type="entry name" value="Shikimate_dh_N"/>
    <property type="match status" value="1"/>
</dbReference>
<dbReference type="InterPro" id="IPR046346">
    <property type="entry name" value="Aminoacid_DH-like_N_sf"/>
</dbReference>
<feature type="binding site" evidence="8">
    <location>
        <begin position="145"/>
        <end position="149"/>
    </location>
    <ligand>
        <name>NADP(+)</name>
        <dbReference type="ChEBI" id="CHEBI:58349"/>
    </ligand>
</feature>
<evidence type="ECO:0000259" key="10">
    <source>
        <dbReference type="Pfam" id="PF08501"/>
    </source>
</evidence>
<feature type="binding site" evidence="8">
    <location>
        <position position="120"/>
    </location>
    <ligand>
        <name>shikimate</name>
        <dbReference type="ChEBI" id="CHEBI:36208"/>
    </ligand>
</feature>
<protein>
    <recommendedName>
        <fullName evidence="2 8">Shikimate dehydrogenase (NADP(+))</fullName>
        <shortName evidence="8">SDH</shortName>
        <ecNumber evidence="2 8">1.1.1.25</ecNumber>
    </recommendedName>
</protein>
<organism evidence="12 13">
    <name type="scientific">Acetobacter persici</name>
    <dbReference type="NCBI Taxonomy" id="1076596"/>
    <lineage>
        <taxon>Bacteria</taxon>
        <taxon>Pseudomonadati</taxon>
        <taxon>Pseudomonadota</taxon>
        <taxon>Alphaproteobacteria</taxon>
        <taxon>Acetobacterales</taxon>
        <taxon>Acetobacteraceae</taxon>
        <taxon>Acetobacter</taxon>
    </lineage>
</organism>
<dbReference type="Pfam" id="PF18317">
    <property type="entry name" value="SDH_C"/>
    <property type="match status" value="1"/>
</dbReference>
<keyword evidence="4 8" id="KW-0521">NADP</keyword>
<comment type="catalytic activity">
    <reaction evidence="7 8">
        <text>shikimate + NADP(+) = 3-dehydroshikimate + NADPH + H(+)</text>
        <dbReference type="Rhea" id="RHEA:17737"/>
        <dbReference type="ChEBI" id="CHEBI:15378"/>
        <dbReference type="ChEBI" id="CHEBI:16630"/>
        <dbReference type="ChEBI" id="CHEBI:36208"/>
        <dbReference type="ChEBI" id="CHEBI:57783"/>
        <dbReference type="ChEBI" id="CHEBI:58349"/>
        <dbReference type="EC" id="1.1.1.25"/>
    </reaction>
</comment>
<evidence type="ECO:0000256" key="8">
    <source>
        <dbReference type="HAMAP-Rule" id="MF_00222"/>
    </source>
</evidence>
<feature type="domain" description="SDH C-terminal" evidence="11">
    <location>
        <begin position="257"/>
        <end position="277"/>
    </location>
</feature>
<feature type="binding site" evidence="8">
    <location>
        <position position="79"/>
    </location>
    <ligand>
        <name>shikimate</name>
        <dbReference type="ChEBI" id="CHEBI:36208"/>
    </ligand>
</feature>
<dbReference type="PANTHER" id="PTHR21089:SF1">
    <property type="entry name" value="BIFUNCTIONAL 3-DEHYDROQUINATE DEHYDRATASE_SHIKIMATE DEHYDROGENASE, CHLOROPLASTIC"/>
    <property type="match status" value="1"/>
</dbReference>